<dbReference type="Gene3D" id="2.10.109.10">
    <property type="entry name" value="Umud Fragment, subunit A"/>
    <property type="match status" value="1"/>
</dbReference>
<dbReference type="InterPro" id="IPR039418">
    <property type="entry name" value="LexA-like"/>
</dbReference>
<feature type="domain" description="Peptidase S24/S26A/S26B/S26C" evidence="11">
    <location>
        <begin position="83"/>
        <end position="195"/>
    </location>
</feature>
<evidence type="ECO:0000256" key="2">
    <source>
        <dbReference type="ARBA" id="ARBA00022705"/>
    </source>
</evidence>
<evidence type="ECO:0000256" key="1">
    <source>
        <dbReference type="ARBA" id="ARBA00022491"/>
    </source>
</evidence>
<evidence type="ECO:0000256" key="5">
    <source>
        <dbReference type="ARBA" id="ARBA00022813"/>
    </source>
</evidence>
<keyword evidence="7" id="KW-0238">DNA-binding</keyword>
<dbReference type="CDD" id="cd06529">
    <property type="entry name" value="S24_LexA-like"/>
    <property type="match status" value="1"/>
</dbReference>
<keyword evidence="5" id="KW-0068">Autocatalytic cleavage</keyword>
<keyword evidence="6" id="KW-0805">Transcription regulation</keyword>
<evidence type="ECO:0000256" key="10">
    <source>
        <dbReference type="ARBA" id="ARBA00023236"/>
    </source>
</evidence>
<sequence length="201" mass="21783">MKGAGVCGGITARQANILGFIQKTVNHTGRPPTIREIGKHFGFKSTGTTRGHLKSLSRKGFITLTPRQSRAINLKTPVAFRIPVIGSIATGMTDISLEEVDEYVYLDELIPGPEKPVFALKVQDDSMKDNGITAGNIAIVRRQRMADAGQIVAALVGHEATIKTIEKDKAGFYLKPANVSCPDIREPFSILGRVVAVIKKF</sequence>
<dbReference type="SUPFAM" id="SSF46785">
    <property type="entry name" value="Winged helix' DNA-binding domain"/>
    <property type="match status" value="1"/>
</dbReference>
<feature type="domain" description="LexA repressor DNA-binding" evidence="12">
    <location>
        <begin position="10"/>
        <end position="71"/>
    </location>
</feature>
<dbReference type="GO" id="GO:0003677">
    <property type="term" value="F:DNA binding"/>
    <property type="evidence" value="ECO:0007669"/>
    <property type="project" value="UniProtKB-KW"/>
</dbReference>
<evidence type="ECO:0000259" key="11">
    <source>
        <dbReference type="Pfam" id="PF00717"/>
    </source>
</evidence>
<dbReference type="KEGG" id="vai:BU251_03620"/>
<keyword evidence="9" id="KW-0234">DNA repair</keyword>
<gene>
    <name evidence="13" type="ORF">BU251_03620</name>
</gene>
<name>A0A410P4H4_VELA1</name>
<dbReference type="Pfam" id="PF00717">
    <property type="entry name" value="Peptidase_S24"/>
    <property type="match status" value="1"/>
</dbReference>
<evidence type="ECO:0000313" key="14">
    <source>
        <dbReference type="Proteomes" id="UP000287243"/>
    </source>
</evidence>
<dbReference type="Gene3D" id="1.10.10.10">
    <property type="entry name" value="Winged helix-like DNA-binding domain superfamily/Winged helix DNA-binding domain"/>
    <property type="match status" value="1"/>
</dbReference>
<evidence type="ECO:0000256" key="3">
    <source>
        <dbReference type="ARBA" id="ARBA00022763"/>
    </source>
</evidence>
<dbReference type="GO" id="GO:0009432">
    <property type="term" value="P:SOS response"/>
    <property type="evidence" value="ECO:0007669"/>
    <property type="project" value="UniProtKB-KW"/>
</dbReference>
<keyword evidence="2" id="KW-0235">DNA replication</keyword>
<dbReference type="InterPro" id="IPR036286">
    <property type="entry name" value="LexA/Signal_pep-like_sf"/>
</dbReference>
<evidence type="ECO:0000259" key="12">
    <source>
        <dbReference type="Pfam" id="PF01726"/>
    </source>
</evidence>
<evidence type="ECO:0000256" key="9">
    <source>
        <dbReference type="ARBA" id="ARBA00023204"/>
    </source>
</evidence>
<keyword evidence="10" id="KW-0742">SOS response</keyword>
<dbReference type="InterPro" id="IPR006199">
    <property type="entry name" value="LexA_DNA-bd_dom"/>
</dbReference>
<dbReference type="InterPro" id="IPR006200">
    <property type="entry name" value="LexA"/>
</dbReference>
<dbReference type="InterPro" id="IPR015927">
    <property type="entry name" value="Peptidase_S24_S26A/B/C"/>
</dbReference>
<dbReference type="InterPro" id="IPR036388">
    <property type="entry name" value="WH-like_DNA-bd_sf"/>
</dbReference>
<dbReference type="SUPFAM" id="SSF51306">
    <property type="entry name" value="LexA/Signal peptidase"/>
    <property type="match status" value="1"/>
</dbReference>
<dbReference type="RefSeq" id="WP_128699524.1">
    <property type="nucleotide sequence ID" value="NZ_CP019384.1"/>
</dbReference>
<dbReference type="OrthoDB" id="9802364at2"/>
<keyword evidence="1" id="KW-0678">Repressor</keyword>
<reference evidence="13 14" key="1">
    <citation type="submission" date="2017-01" db="EMBL/GenBank/DDBJ databases">
        <title>First insights into the biology of 'candidatus Vampirococcus archaeovorus'.</title>
        <authorList>
            <person name="Kizina J."/>
            <person name="Jordan S."/>
            <person name="Stueber K."/>
            <person name="Reinhardt R."/>
            <person name="Harder J."/>
        </authorList>
    </citation>
    <scope>NUCLEOTIDE SEQUENCE [LARGE SCALE GENOMIC DNA]</scope>
    <source>
        <strain evidence="13 14">LiM</strain>
    </source>
</reference>
<keyword evidence="14" id="KW-1185">Reference proteome</keyword>
<dbReference type="GO" id="GO:0004252">
    <property type="term" value="F:serine-type endopeptidase activity"/>
    <property type="evidence" value="ECO:0007669"/>
    <property type="project" value="InterPro"/>
</dbReference>
<dbReference type="FunFam" id="1.10.10.10:FF:000009">
    <property type="entry name" value="LexA repressor"/>
    <property type="match status" value="1"/>
</dbReference>
<dbReference type="GO" id="GO:0006508">
    <property type="term" value="P:proteolysis"/>
    <property type="evidence" value="ECO:0007669"/>
    <property type="project" value="InterPro"/>
</dbReference>
<keyword evidence="8" id="KW-0804">Transcription</keyword>
<dbReference type="InterPro" id="IPR050077">
    <property type="entry name" value="LexA_repressor"/>
</dbReference>
<dbReference type="EMBL" id="CP019384">
    <property type="protein sequence ID" value="QAT16884.1"/>
    <property type="molecule type" value="Genomic_DNA"/>
</dbReference>
<evidence type="ECO:0000256" key="6">
    <source>
        <dbReference type="ARBA" id="ARBA00023015"/>
    </source>
</evidence>
<keyword evidence="3" id="KW-0227">DNA damage</keyword>
<evidence type="ECO:0000256" key="7">
    <source>
        <dbReference type="ARBA" id="ARBA00023125"/>
    </source>
</evidence>
<evidence type="ECO:0000256" key="4">
    <source>
        <dbReference type="ARBA" id="ARBA00022801"/>
    </source>
</evidence>
<dbReference type="InterPro" id="IPR036390">
    <property type="entry name" value="WH_DNA-bd_sf"/>
</dbReference>
<dbReference type="GO" id="GO:0006281">
    <property type="term" value="P:DNA repair"/>
    <property type="evidence" value="ECO:0007669"/>
    <property type="project" value="UniProtKB-KW"/>
</dbReference>
<dbReference type="GO" id="GO:0045892">
    <property type="term" value="P:negative regulation of DNA-templated transcription"/>
    <property type="evidence" value="ECO:0007669"/>
    <property type="project" value="InterPro"/>
</dbReference>
<organism evidence="13 14">
    <name type="scientific">Velamenicoccus archaeovorus</name>
    <dbReference type="NCBI Taxonomy" id="1930593"/>
    <lineage>
        <taxon>Bacteria</taxon>
        <taxon>Pseudomonadati</taxon>
        <taxon>Candidatus Omnitrophota</taxon>
        <taxon>Candidatus Velamenicoccus</taxon>
    </lineage>
</organism>
<dbReference type="Proteomes" id="UP000287243">
    <property type="component" value="Chromosome"/>
</dbReference>
<accession>A0A410P4H4</accession>
<dbReference type="Pfam" id="PF01726">
    <property type="entry name" value="LexA_DNA_bind"/>
    <property type="match status" value="1"/>
</dbReference>
<protein>
    <submittedName>
        <fullName evidence="13">Repressor LexA</fullName>
    </submittedName>
</protein>
<proteinExistence type="predicted"/>
<dbReference type="PANTHER" id="PTHR33516">
    <property type="entry name" value="LEXA REPRESSOR"/>
    <property type="match status" value="1"/>
</dbReference>
<dbReference type="AlphaFoldDB" id="A0A410P4H4"/>
<evidence type="ECO:0000313" key="13">
    <source>
        <dbReference type="EMBL" id="QAT16884.1"/>
    </source>
</evidence>
<dbReference type="NCBIfam" id="TIGR00498">
    <property type="entry name" value="lexA"/>
    <property type="match status" value="1"/>
</dbReference>
<dbReference type="PANTHER" id="PTHR33516:SF2">
    <property type="entry name" value="LEXA REPRESSOR-RELATED"/>
    <property type="match status" value="1"/>
</dbReference>
<evidence type="ECO:0000256" key="8">
    <source>
        <dbReference type="ARBA" id="ARBA00023163"/>
    </source>
</evidence>
<keyword evidence="4" id="KW-0378">Hydrolase</keyword>
<dbReference type="GO" id="GO:0006260">
    <property type="term" value="P:DNA replication"/>
    <property type="evidence" value="ECO:0007669"/>
    <property type="project" value="UniProtKB-KW"/>
</dbReference>